<keyword evidence="8" id="KW-0969">Cilium</keyword>
<accession>A0A346XUJ5</accession>
<keyword evidence="3" id="KW-0238">DNA-binding</keyword>
<feature type="domain" description="RNA polymerase sigma-70 region 2" evidence="6">
    <location>
        <begin position="19"/>
        <end position="91"/>
    </location>
</feature>
<gene>
    <name evidence="8" type="ORF">DVS28_a1192</name>
</gene>
<evidence type="ECO:0000256" key="2">
    <source>
        <dbReference type="ARBA" id="ARBA00023082"/>
    </source>
</evidence>
<dbReference type="SUPFAM" id="SSF88659">
    <property type="entry name" value="Sigma3 and sigma4 domains of RNA polymerase sigma factors"/>
    <property type="match status" value="2"/>
</dbReference>
<dbReference type="Gene3D" id="1.10.1740.10">
    <property type="match status" value="1"/>
</dbReference>
<keyword evidence="8" id="KW-0282">Flagellum</keyword>
<dbReference type="InterPro" id="IPR013325">
    <property type="entry name" value="RNA_pol_sigma_r2"/>
</dbReference>
<dbReference type="Gene3D" id="1.20.140.160">
    <property type="match status" value="1"/>
</dbReference>
<keyword evidence="9" id="KW-1185">Reference proteome</keyword>
<dbReference type="PANTHER" id="PTHR30385">
    <property type="entry name" value="SIGMA FACTOR F FLAGELLAR"/>
    <property type="match status" value="1"/>
</dbReference>
<dbReference type="Pfam" id="PF04545">
    <property type="entry name" value="Sigma70_r4"/>
    <property type="match status" value="1"/>
</dbReference>
<dbReference type="KEGG" id="euz:DVS28_a1192"/>
<keyword evidence="1" id="KW-0805">Transcription regulation</keyword>
<proteinExistence type="predicted"/>
<evidence type="ECO:0000256" key="4">
    <source>
        <dbReference type="ARBA" id="ARBA00023163"/>
    </source>
</evidence>
<evidence type="ECO:0000313" key="9">
    <source>
        <dbReference type="Proteomes" id="UP000264006"/>
    </source>
</evidence>
<reference evidence="8 9" key="1">
    <citation type="submission" date="2018-09" db="EMBL/GenBank/DDBJ databases">
        <title>Complete genome sequence of Euzebya sp. DY32-46 isolated from seawater of Pacific Ocean.</title>
        <authorList>
            <person name="Xu L."/>
            <person name="Wu Y.-H."/>
            <person name="Xu X.-W."/>
        </authorList>
    </citation>
    <scope>NUCLEOTIDE SEQUENCE [LARGE SCALE GENOMIC DNA]</scope>
    <source>
        <strain evidence="8 9">DY32-46</strain>
    </source>
</reference>
<dbReference type="Proteomes" id="UP000264006">
    <property type="component" value="Chromosome"/>
</dbReference>
<dbReference type="Pfam" id="PF04539">
    <property type="entry name" value="Sigma70_r3"/>
    <property type="match status" value="1"/>
</dbReference>
<dbReference type="PANTHER" id="PTHR30385:SF7">
    <property type="entry name" value="RNA POLYMERASE SIGMA FACTOR FLIA"/>
    <property type="match status" value="1"/>
</dbReference>
<dbReference type="EMBL" id="CP031165">
    <property type="protein sequence ID" value="AXV05892.1"/>
    <property type="molecule type" value="Genomic_DNA"/>
</dbReference>
<organism evidence="8 9">
    <name type="scientific">Euzebya pacifica</name>
    <dbReference type="NCBI Taxonomy" id="1608957"/>
    <lineage>
        <taxon>Bacteria</taxon>
        <taxon>Bacillati</taxon>
        <taxon>Actinomycetota</taxon>
        <taxon>Nitriliruptoria</taxon>
        <taxon>Euzebyales</taxon>
    </lineage>
</organism>
<dbReference type="SUPFAM" id="SSF88946">
    <property type="entry name" value="Sigma2 domain of RNA polymerase sigma factors"/>
    <property type="match status" value="1"/>
</dbReference>
<evidence type="ECO:0000259" key="5">
    <source>
        <dbReference type="Pfam" id="PF04539"/>
    </source>
</evidence>
<keyword evidence="8" id="KW-0966">Cell projection</keyword>
<dbReference type="InterPro" id="IPR007630">
    <property type="entry name" value="RNA_pol_sigma70_r4"/>
</dbReference>
<evidence type="ECO:0000256" key="1">
    <source>
        <dbReference type="ARBA" id="ARBA00023015"/>
    </source>
</evidence>
<keyword evidence="2" id="KW-0731">Sigma factor</keyword>
<feature type="domain" description="RNA polymerase sigma-70 region 4" evidence="7">
    <location>
        <begin position="185"/>
        <end position="229"/>
    </location>
</feature>
<dbReference type="InterPro" id="IPR007624">
    <property type="entry name" value="RNA_pol_sigma70_r3"/>
</dbReference>
<evidence type="ECO:0000256" key="3">
    <source>
        <dbReference type="ARBA" id="ARBA00023125"/>
    </source>
</evidence>
<evidence type="ECO:0000259" key="6">
    <source>
        <dbReference type="Pfam" id="PF04542"/>
    </source>
</evidence>
<dbReference type="Pfam" id="PF04542">
    <property type="entry name" value="Sigma70_r2"/>
    <property type="match status" value="1"/>
</dbReference>
<dbReference type="AlphaFoldDB" id="A0A346XUJ5"/>
<dbReference type="InterPro" id="IPR007627">
    <property type="entry name" value="RNA_pol_sigma70_r2"/>
</dbReference>
<keyword evidence="4" id="KW-0804">Transcription</keyword>
<dbReference type="GO" id="GO:0016987">
    <property type="term" value="F:sigma factor activity"/>
    <property type="evidence" value="ECO:0007669"/>
    <property type="project" value="UniProtKB-KW"/>
</dbReference>
<dbReference type="InterPro" id="IPR013324">
    <property type="entry name" value="RNA_pol_sigma_r3/r4-like"/>
</dbReference>
<dbReference type="NCBIfam" id="TIGR02937">
    <property type="entry name" value="sigma70-ECF"/>
    <property type="match status" value="1"/>
</dbReference>
<sequence>MMHMAHRTASPAATTEDEIVRAHLPLVHYGVAELAGRIPRHVSREDLASAAMFGLAQAARSFDESKGIAFDKYAMIRIRGALLDELRSRDWASRSVRSMARKMESAKETLQVRNGRTPTMEETAAEMGVEVERVQRIVDDVHRGTVLNYESLLTEGSIADVLPDDAPTPADEIISRERRAFLMDAIVALPERLRHVVVGYFFEERPMQEIADELGVSESRVSQMRGEALALMEKGINASLDPDLVPAEPRPNGRLARKHAAYYAAVATGSTARARIDADAADVSARLRHQFAASA</sequence>
<dbReference type="CDD" id="cd06171">
    <property type="entry name" value="Sigma70_r4"/>
    <property type="match status" value="1"/>
</dbReference>
<protein>
    <submittedName>
        <fullName evidence="8">RNA polymerase sigma factor for flagellar operon</fullName>
    </submittedName>
</protein>
<evidence type="ECO:0000313" key="8">
    <source>
        <dbReference type="EMBL" id="AXV05892.1"/>
    </source>
</evidence>
<dbReference type="PIRSF" id="PIRSF000770">
    <property type="entry name" value="RNA_pol_sigma-SigE/K"/>
    <property type="match status" value="1"/>
</dbReference>
<dbReference type="GO" id="GO:0006352">
    <property type="term" value="P:DNA-templated transcription initiation"/>
    <property type="evidence" value="ECO:0007669"/>
    <property type="project" value="InterPro"/>
</dbReference>
<feature type="domain" description="RNA polymerase sigma-70 region 3" evidence="5">
    <location>
        <begin position="101"/>
        <end position="171"/>
    </location>
</feature>
<dbReference type="InterPro" id="IPR014284">
    <property type="entry name" value="RNA_pol_sigma-70_dom"/>
</dbReference>
<dbReference type="InterPro" id="IPR000943">
    <property type="entry name" value="RNA_pol_sigma70"/>
</dbReference>
<dbReference type="GO" id="GO:0003677">
    <property type="term" value="F:DNA binding"/>
    <property type="evidence" value="ECO:0007669"/>
    <property type="project" value="UniProtKB-KW"/>
</dbReference>
<name>A0A346XUJ5_9ACTN</name>
<evidence type="ECO:0000259" key="7">
    <source>
        <dbReference type="Pfam" id="PF04545"/>
    </source>
</evidence>